<accession>A0A939KE11</accession>
<protein>
    <submittedName>
        <fullName evidence="2">PepSY-associated TM helix domain-containing protein</fullName>
    </submittedName>
</protein>
<dbReference type="AlphaFoldDB" id="A0A939KE11"/>
<keyword evidence="1" id="KW-0472">Membrane</keyword>
<sequence length="203" mass="22570">MTTSAPSVRARWLKTLHQWHWVSAAVSLVTMLLFSITGFTLNHAADIEGRPQVTQRQAQVPAALLHDLPTGHAPLPPALQAWLDSTWQIATAGREAEFSEDEVYLSLPRPGGDAWLRISLPDGQAEYERTDRGWISYFNDLHKGRNTGAAWRWFIDIFAIACVLFSATGVGILYLHAKNRPMAWPVLGLGLLLPALLALLFIH</sequence>
<gene>
    <name evidence="2" type="ORF">J1777_10330</name>
</gene>
<dbReference type="PANTHER" id="PTHR40115">
    <property type="entry name" value="INNER MEMBRANE PROTEIN WITH PEPSY TM HELIX"/>
    <property type="match status" value="1"/>
</dbReference>
<dbReference type="PANTHER" id="PTHR40115:SF1">
    <property type="entry name" value="INNER MEMBRANE PROTEIN WITH PEPSY TM HELIX"/>
    <property type="match status" value="1"/>
</dbReference>
<feature type="transmembrane region" description="Helical" evidence="1">
    <location>
        <begin position="182"/>
        <end position="202"/>
    </location>
</feature>
<evidence type="ECO:0000256" key="1">
    <source>
        <dbReference type="SAM" id="Phobius"/>
    </source>
</evidence>
<name>A0A939KE11_9BURK</name>
<keyword evidence="3" id="KW-1185">Reference proteome</keyword>
<comment type="caution">
    <text evidence="2">The sequence shown here is derived from an EMBL/GenBank/DDBJ whole genome shotgun (WGS) entry which is preliminary data.</text>
</comment>
<reference evidence="2" key="1">
    <citation type="submission" date="2021-03" db="EMBL/GenBank/DDBJ databases">
        <title>Comamonas denitrificans.</title>
        <authorList>
            <person name="Finster K."/>
        </authorList>
    </citation>
    <scope>NUCLEOTIDE SEQUENCE</scope>
    <source>
        <strain evidence="2">MM2021_4</strain>
    </source>
</reference>
<dbReference type="Proteomes" id="UP000664731">
    <property type="component" value="Unassembled WGS sequence"/>
</dbReference>
<feature type="transmembrane region" description="Helical" evidence="1">
    <location>
        <begin position="20"/>
        <end position="41"/>
    </location>
</feature>
<evidence type="ECO:0000313" key="2">
    <source>
        <dbReference type="EMBL" id="MBO1250216.1"/>
    </source>
</evidence>
<dbReference type="InterPro" id="IPR032307">
    <property type="entry name" value="PepSY_TM-like_2"/>
</dbReference>
<dbReference type="RefSeq" id="WP_207575618.1">
    <property type="nucleotide sequence ID" value="NZ_JAFNME010000022.1"/>
</dbReference>
<keyword evidence="1" id="KW-1133">Transmembrane helix</keyword>
<organism evidence="2 3">
    <name type="scientific">Comamonas denitrificans</name>
    <dbReference type="NCBI Taxonomy" id="117506"/>
    <lineage>
        <taxon>Bacteria</taxon>
        <taxon>Pseudomonadati</taxon>
        <taxon>Pseudomonadota</taxon>
        <taxon>Betaproteobacteria</taxon>
        <taxon>Burkholderiales</taxon>
        <taxon>Comamonadaceae</taxon>
        <taxon>Comamonas</taxon>
    </lineage>
</organism>
<dbReference type="EMBL" id="JAFNME010000022">
    <property type="protein sequence ID" value="MBO1250216.1"/>
    <property type="molecule type" value="Genomic_DNA"/>
</dbReference>
<dbReference type="Pfam" id="PF16357">
    <property type="entry name" value="PepSY_TM_like_2"/>
    <property type="match status" value="1"/>
</dbReference>
<proteinExistence type="predicted"/>
<evidence type="ECO:0000313" key="3">
    <source>
        <dbReference type="Proteomes" id="UP000664731"/>
    </source>
</evidence>
<feature type="transmembrane region" description="Helical" evidence="1">
    <location>
        <begin position="153"/>
        <end position="176"/>
    </location>
</feature>
<keyword evidence="1" id="KW-0812">Transmembrane</keyword>